<feature type="domain" description="Tll0287-like" evidence="2">
    <location>
        <begin position="42"/>
        <end position="180"/>
    </location>
</feature>
<sequence>MYRAFAVVSTLALTLCSALAHTTALDDEAASLAQEFVGRLQPQLKQAMEEGGPGMAIEVCSHQAPLIADTLSAESGWIIKRVSLKSRNASRAVPDQWERAVLEDFDRRAAAGESPVTIHYSETTPSHYRHLQAQGAEGLCLMCHGKDLAPTVNEALELYYPDDMATGYTAGQVRGAISLTKSISR</sequence>
<dbReference type="InterPro" id="IPR021796">
    <property type="entry name" value="Tll0287-like_dom"/>
</dbReference>
<evidence type="ECO:0000313" key="4">
    <source>
        <dbReference type="Proteomes" id="UP000326287"/>
    </source>
</evidence>
<dbReference type="KEGG" id="halc:EY643_09345"/>
<dbReference type="RefSeq" id="WP_152661954.1">
    <property type="nucleotide sequence ID" value="NZ_CP036422.1"/>
</dbReference>
<evidence type="ECO:0000313" key="3">
    <source>
        <dbReference type="EMBL" id="QFU75847.1"/>
    </source>
</evidence>
<dbReference type="Pfam" id="PF11845">
    <property type="entry name" value="Tll0287-like"/>
    <property type="match status" value="1"/>
</dbReference>
<organism evidence="3 4">
    <name type="scientific">Halioglobus maricola</name>
    <dbReference type="NCBI Taxonomy" id="2601894"/>
    <lineage>
        <taxon>Bacteria</taxon>
        <taxon>Pseudomonadati</taxon>
        <taxon>Pseudomonadota</taxon>
        <taxon>Gammaproteobacteria</taxon>
        <taxon>Cellvibrionales</taxon>
        <taxon>Halieaceae</taxon>
        <taxon>Halioglobus</taxon>
    </lineage>
</organism>
<accession>A0A5P9NJA1</accession>
<evidence type="ECO:0000256" key="1">
    <source>
        <dbReference type="SAM" id="SignalP"/>
    </source>
</evidence>
<keyword evidence="1" id="KW-0732">Signal</keyword>
<gene>
    <name evidence="3" type="ORF">EY643_09345</name>
</gene>
<keyword evidence="4" id="KW-1185">Reference proteome</keyword>
<evidence type="ECO:0000259" key="2">
    <source>
        <dbReference type="Pfam" id="PF11845"/>
    </source>
</evidence>
<proteinExistence type="predicted"/>
<feature type="signal peptide" evidence="1">
    <location>
        <begin position="1"/>
        <end position="20"/>
    </location>
</feature>
<dbReference type="OrthoDB" id="9797588at2"/>
<feature type="chain" id="PRO_5025061264" evidence="1">
    <location>
        <begin position="21"/>
        <end position="185"/>
    </location>
</feature>
<dbReference type="Proteomes" id="UP000326287">
    <property type="component" value="Chromosome"/>
</dbReference>
<reference evidence="3 4" key="1">
    <citation type="submission" date="2019-02" db="EMBL/GenBank/DDBJ databases">
        <authorList>
            <person name="Li S.-H."/>
        </authorList>
    </citation>
    <scope>NUCLEOTIDE SEQUENCE [LARGE SCALE GENOMIC DNA]</scope>
    <source>
        <strain evidence="3 4">IMCC14385</strain>
    </source>
</reference>
<dbReference type="EMBL" id="CP036422">
    <property type="protein sequence ID" value="QFU75847.1"/>
    <property type="molecule type" value="Genomic_DNA"/>
</dbReference>
<dbReference type="AlphaFoldDB" id="A0A5P9NJA1"/>
<protein>
    <submittedName>
        <fullName evidence="3">DUF3365 domain-containing protein</fullName>
    </submittedName>
</protein>
<name>A0A5P9NJA1_9GAMM</name>